<reference evidence="5 6" key="1">
    <citation type="submission" date="2015-01" db="EMBL/GenBank/DDBJ databases">
        <title>Paenibacillus swuensis/DY6/whole genome sequencing.</title>
        <authorList>
            <person name="Kim M.K."/>
            <person name="Srinivasan S."/>
            <person name="Lee J.-J."/>
        </authorList>
    </citation>
    <scope>NUCLEOTIDE SEQUENCE [LARGE SCALE GENOMIC DNA]</scope>
    <source>
        <strain evidence="5 6">DY6</strain>
    </source>
</reference>
<dbReference type="OrthoDB" id="9793179at2"/>
<dbReference type="GO" id="GO:0030288">
    <property type="term" value="C:outer membrane-bounded periplasmic space"/>
    <property type="evidence" value="ECO:0007669"/>
    <property type="project" value="TreeGrafter"/>
</dbReference>
<evidence type="ECO:0000256" key="1">
    <source>
        <dbReference type="ARBA" id="ARBA00022729"/>
    </source>
</evidence>
<organism evidence="5 6">
    <name type="scientific">Paenibacillus swuensis</name>
    <dbReference type="NCBI Taxonomy" id="1178515"/>
    <lineage>
        <taxon>Bacteria</taxon>
        <taxon>Bacillati</taxon>
        <taxon>Bacillota</taxon>
        <taxon>Bacilli</taxon>
        <taxon>Bacillales</taxon>
        <taxon>Paenibacillaceae</taxon>
        <taxon>Paenibacillus</taxon>
    </lineage>
</organism>
<accession>A0A172TN34</accession>
<sequence length="481" mass="51715">MQRLIVLHTNDIHSHFEQMPGIAGVVGYYKQHYAPEELLVLDIGDHMDRSRVETEGTGGAANIELMNLTGYEAVTLGNNEGLTFTREELREAYEGRTRFPVLCANLTELETGLPPAWVEPYRLVDKGGIRVALIGVTAAFSPFYEALGWAVSDPLDTVRELTALLRPQADLIVVLSHLGIREDEEMAGIIPGIDCILGAHTHHVLDPPLRIGGAAVCGAGKFGQYVGKAEFSFDRTTRRVSYTGGSCIEVDGFAGAPEPAARAAAAIAAGRARGEAALGGVVAALDVPVPLEWHRESPLGNLLAAGLRRWTGAEIGLVNAGQLLAGLPAGPVTAATLHAICPGPINPCSMLLSGRDLRRSLEECLLPAFTGKEIRGFGFRGKVLGTLAVSGLTIRYNPRGPEGNRITSIRVGDELLNEDKDYKVGTIDMFTFRIGYLSLSQGKDLQFQLPEFLRDVLAAEIQNPQALLESHNQNFIPIDGS</sequence>
<dbReference type="GO" id="GO:0008253">
    <property type="term" value="F:5'-nucleotidase activity"/>
    <property type="evidence" value="ECO:0007669"/>
    <property type="project" value="TreeGrafter"/>
</dbReference>
<dbReference type="STRING" id="1178515.SY83_21695"/>
<dbReference type="PANTHER" id="PTHR11575:SF23">
    <property type="entry name" value="5-NUCLEOTIDASE FAMILY PROTEIN"/>
    <property type="match status" value="1"/>
</dbReference>
<feature type="domain" description="5'-Nucleotidase C-terminal" evidence="4">
    <location>
        <begin position="292"/>
        <end position="428"/>
    </location>
</feature>
<keyword evidence="2" id="KW-0547">Nucleotide-binding</keyword>
<dbReference type="SUPFAM" id="SSF56300">
    <property type="entry name" value="Metallo-dependent phosphatases"/>
    <property type="match status" value="1"/>
</dbReference>
<evidence type="ECO:0000313" key="5">
    <source>
        <dbReference type="EMBL" id="ANE48461.1"/>
    </source>
</evidence>
<dbReference type="CDD" id="cd00845">
    <property type="entry name" value="MPP_UshA_N_like"/>
    <property type="match status" value="1"/>
</dbReference>
<name>A0A172TN34_9BACL</name>
<keyword evidence="1" id="KW-0732">Signal</keyword>
<comment type="similarity">
    <text evidence="2">Belongs to the 5'-nucleotidase family.</text>
</comment>
<evidence type="ECO:0000313" key="6">
    <source>
        <dbReference type="Proteomes" id="UP000076927"/>
    </source>
</evidence>
<evidence type="ECO:0000259" key="4">
    <source>
        <dbReference type="Pfam" id="PF02872"/>
    </source>
</evidence>
<dbReference type="GO" id="GO:0000166">
    <property type="term" value="F:nucleotide binding"/>
    <property type="evidence" value="ECO:0007669"/>
    <property type="project" value="UniProtKB-KW"/>
</dbReference>
<protein>
    <recommendedName>
        <fullName evidence="7">5'-nucleotidase</fullName>
    </recommendedName>
</protein>
<dbReference type="InterPro" id="IPR008334">
    <property type="entry name" value="5'-Nucleotdase_C"/>
</dbReference>
<dbReference type="InterPro" id="IPR006179">
    <property type="entry name" value="5_nucleotidase/apyrase"/>
</dbReference>
<keyword evidence="6" id="KW-1185">Reference proteome</keyword>
<dbReference type="InterPro" id="IPR006146">
    <property type="entry name" value="5'-Nucleotdase_CS"/>
</dbReference>
<evidence type="ECO:0000256" key="2">
    <source>
        <dbReference type="RuleBase" id="RU362119"/>
    </source>
</evidence>
<dbReference type="GO" id="GO:0009166">
    <property type="term" value="P:nucleotide catabolic process"/>
    <property type="evidence" value="ECO:0007669"/>
    <property type="project" value="InterPro"/>
</dbReference>
<dbReference type="Proteomes" id="UP000076927">
    <property type="component" value="Chromosome"/>
</dbReference>
<dbReference type="Pfam" id="PF00149">
    <property type="entry name" value="Metallophos"/>
    <property type="match status" value="1"/>
</dbReference>
<dbReference type="InterPro" id="IPR004843">
    <property type="entry name" value="Calcineurin-like_PHP"/>
</dbReference>
<dbReference type="PRINTS" id="PR01607">
    <property type="entry name" value="APYRASEFAMLY"/>
</dbReference>
<keyword evidence="2" id="KW-0378">Hydrolase</keyword>
<dbReference type="GO" id="GO:0008768">
    <property type="term" value="F:UDP-sugar diphosphatase activity"/>
    <property type="evidence" value="ECO:0007669"/>
    <property type="project" value="TreeGrafter"/>
</dbReference>
<dbReference type="KEGG" id="pswu:SY83_21695"/>
<dbReference type="Gene3D" id="3.90.780.10">
    <property type="entry name" value="5'-Nucleotidase, C-terminal domain"/>
    <property type="match status" value="1"/>
</dbReference>
<gene>
    <name evidence="5" type="ORF">SY83_21695</name>
</gene>
<evidence type="ECO:0008006" key="7">
    <source>
        <dbReference type="Google" id="ProtNLM"/>
    </source>
</evidence>
<dbReference type="EMBL" id="CP011388">
    <property type="protein sequence ID" value="ANE48461.1"/>
    <property type="molecule type" value="Genomic_DNA"/>
</dbReference>
<dbReference type="InterPro" id="IPR036907">
    <property type="entry name" value="5'-Nucleotdase_C_sf"/>
</dbReference>
<dbReference type="RefSeq" id="WP_068610342.1">
    <property type="nucleotide sequence ID" value="NZ_CP011388.1"/>
</dbReference>
<feature type="domain" description="Calcineurin-like phosphoesterase" evidence="3">
    <location>
        <begin position="6"/>
        <end position="203"/>
    </location>
</feature>
<dbReference type="PANTHER" id="PTHR11575">
    <property type="entry name" value="5'-NUCLEOTIDASE-RELATED"/>
    <property type="match status" value="1"/>
</dbReference>
<dbReference type="Pfam" id="PF02872">
    <property type="entry name" value="5_nucleotid_C"/>
    <property type="match status" value="1"/>
</dbReference>
<dbReference type="PROSITE" id="PS00785">
    <property type="entry name" value="5_NUCLEOTIDASE_1"/>
    <property type="match status" value="1"/>
</dbReference>
<dbReference type="InterPro" id="IPR029052">
    <property type="entry name" value="Metallo-depent_PP-like"/>
</dbReference>
<dbReference type="PATRIC" id="fig|1178515.4.peg.4398"/>
<dbReference type="AlphaFoldDB" id="A0A172TN34"/>
<proteinExistence type="inferred from homology"/>
<evidence type="ECO:0000259" key="3">
    <source>
        <dbReference type="Pfam" id="PF00149"/>
    </source>
</evidence>
<dbReference type="SUPFAM" id="SSF55816">
    <property type="entry name" value="5'-nucleotidase (syn. UDP-sugar hydrolase), C-terminal domain"/>
    <property type="match status" value="1"/>
</dbReference>
<dbReference type="Gene3D" id="3.60.21.10">
    <property type="match status" value="1"/>
</dbReference>
<dbReference type="GO" id="GO:0046872">
    <property type="term" value="F:metal ion binding"/>
    <property type="evidence" value="ECO:0007669"/>
    <property type="project" value="InterPro"/>
</dbReference>